<dbReference type="EMBL" id="LAZR01022865">
    <property type="protein sequence ID" value="KKL80400.1"/>
    <property type="molecule type" value="Genomic_DNA"/>
</dbReference>
<name>A0A0F9HFE9_9ZZZZ</name>
<gene>
    <name evidence="1" type="ORF">LCGC14_2005200</name>
</gene>
<accession>A0A0F9HFE9</accession>
<proteinExistence type="predicted"/>
<comment type="caution">
    <text evidence="1">The sequence shown here is derived from an EMBL/GenBank/DDBJ whole genome shotgun (WGS) entry which is preliminary data.</text>
</comment>
<reference evidence="1" key="1">
    <citation type="journal article" date="2015" name="Nature">
        <title>Complex archaea that bridge the gap between prokaryotes and eukaryotes.</title>
        <authorList>
            <person name="Spang A."/>
            <person name="Saw J.H."/>
            <person name="Jorgensen S.L."/>
            <person name="Zaremba-Niedzwiedzka K."/>
            <person name="Martijn J."/>
            <person name="Lind A.E."/>
            <person name="van Eijk R."/>
            <person name="Schleper C."/>
            <person name="Guy L."/>
            <person name="Ettema T.J."/>
        </authorList>
    </citation>
    <scope>NUCLEOTIDE SEQUENCE</scope>
</reference>
<evidence type="ECO:0000313" key="1">
    <source>
        <dbReference type="EMBL" id="KKL80400.1"/>
    </source>
</evidence>
<feature type="non-terminal residue" evidence="1">
    <location>
        <position position="1"/>
    </location>
</feature>
<dbReference type="AlphaFoldDB" id="A0A0F9HFE9"/>
<protein>
    <submittedName>
        <fullName evidence="1">Uncharacterized protein</fullName>
    </submittedName>
</protein>
<sequence>DHYRYDWLVIARGGVIHGEWLRGASDCYNVFHSSNLASDGDQVLQLTVIADMDASDTAHIVIRQSAGTQQTDIFGAATMQTFFSGYLVA</sequence>
<organism evidence="1">
    <name type="scientific">marine sediment metagenome</name>
    <dbReference type="NCBI Taxonomy" id="412755"/>
    <lineage>
        <taxon>unclassified sequences</taxon>
        <taxon>metagenomes</taxon>
        <taxon>ecological metagenomes</taxon>
    </lineage>
</organism>